<sequence length="464" mass="51251">MSDEGDQNRRWLGRLRRELGSLRAEFAAWLALRKKHDVAEQHASHFTAIEACIDGAARGLTKHLDTLDLDLPRGEFAEQCRRHDLRILWLRRLWRFFRERIDQRDDARLAPLLRAADEVVWSAWRSVFERAPTLGLSVTSGPAPLPFIDLEHSPAATPRSWVSRELCRDGGPLLAEHLERLPIALIHLPVKSVASPWWLVFIGHEVGHHVQHHLGLVEGFQEHLKQAVLRSATDLKLDDATLAAERWGRWSQEVFADVYSVVSFGTAAVRAMVEFEQHPDGRMGEPRQNYPSAAVRLHLMARTAERLGLSGAQASLNGVDPRALVVGVEAAEEDLRLVDTVVEASLADLPGTDVTLTELLGFNARHFELRWPTVPAPFDITGPRRMAGAALGAWARTEATHSEGDTTALDMLAGTVKQLLGENRLPGRRSGAKPPRMPVAGDELSDILLGLDTAGLEAAARGAA</sequence>
<name>A0A3A8J7U6_9BACT</name>
<gene>
    <name evidence="1" type="ORF">D7V88_15085</name>
</gene>
<evidence type="ECO:0000313" key="1">
    <source>
        <dbReference type="EMBL" id="RKG87930.1"/>
    </source>
</evidence>
<dbReference type="OrthoDB" id="4115736at2"/>
<proteinExistence type="predicted"/>
<reference evidence="2" key="1">
    <citation type="submission" date="2018-09" db="EMBL/GenBank/DDBJ databases">
        <authorList>
            <person name="Livingstone P.G."/>
            <person name="Whitworth D.E."/>
        </authorList>
    </citation>
    <scope>NUCLEOTIDE SEQUENCE [LARGE SCALE GENOMIC DNA]</scope>
    <source>
        <strain evidence="2">CA054A</strain>
    </source>
</reference>
<comment type="caution">
    <text evidence="1">The sequence shown here is derived from an EMBL/GenBank/DDBJ whole genome shotgun (WGS) entry which is preliminary data.</text>
</comment>
<dbReference type="Proteomes" id="UP000268094">
    <property type="component" value="Unassembled WGS sequence"/>
</dbReference>
<dbReference type="EMBL" id="RAVZ01000089">
    <property type="protein sequence ID" value="RKG87930.1"/>
    <property type="molecule type" value="Genomic_DNA"/>
</dbReference>
<dbReference type="AlphaFoldDB" id="A0A3A8J7U6"/>
<protein>
    <submittedName>
        <fullName evidence="1">Uncharacterized protein</fullName>
    </submittedName>
</protein>
<dbReference type="RefSeq" id="WP_147448747.1">
    <property type="nucleotide sequence ID" value="NZ_RAVZ01000089.1"/>
</dbReference>
<accession>A0A3A8J7U6</accession>
<evidence type="ECO:0000313" key="2">
    <source>
        <dbReference type="Proteomes" id="UP000268094"/>
    </source>
</evidence>
<organism evidence="1 2">
    <name type="scientific">Corallococcus terminator</name>
    <dbReference type="NCBI Taxonomy" id="2316733"/>
    <lineage>
        <taxon>Bacteria</taxon>
        <taxon>Pseudomonadati</taxon>
        <taxon>Myxococcota</taxon>
        <taxon>Myxococcia</taxon>
        <taxon>Myxococcales</taxon>
        <taxon>Cystobacterineae</taxon>
        <taxon>Myxococcaceae</taxon>
        <taxon>Corallococcus</taxon>
    </lineage>
</organism>
<keyword evidence="2" id="KW-1185">Reference proteome</keyword>